<dbReference type="PANTHER" id="PTHR39200:SF1">
    <property type="entry name" value="AUTO-TRANSPORTER ADHESIN HEAD GIN DOMAIN-CONTAINING PROTEIN-RELATED"/>
    <property type="match status" value="1"/>
</dbReference>
<proteinExistence type="predicted"/>
<protein>
    <submittedName>
        <fullName evidence="2">Uncharacterized protein</fullName>
    </submittedName>
</protein>
<feature type="transmembrane region" description="Helical" evidence="1">
    <location>
        <begin position="360"/>
        <end position="385"/>
    </location>
</feature>
<dbReference type="Gene3D" id="2.160.20.120">
    <property type="match status" value="2"/>
</dbReference>
<reference evidence="2" key="1">
    <citation type="submission" date="2013-12" db="EMBL/GenBank/DDBJ databases">
        <title>The Genome Sequence of Aphanomyces invadans NJM9701.</title>
        <authorList>
            <consortium name="The Broad Institute Genomics Platform"/>
            <person name="Russ C."/>
            <person name="Tyler B."/>
            <person name="van West P."/>
            <person name="Dieguez-Uribeondo J."/>
            <person name="Young S.K."/>
            <person name="Zeng Q."/>
            <person name="Gargeya S."/>
            <person name="Fitzgerald M."/>
            <person name="Abouelleil A."/>
            <person name="Alvarado L."/>
            <person name="Chapman S.B."/>
            <person name="Gainer-Dewar J."/>
            <person name="Goldberg J."/>
            <person name="Griggs A."/>
            <person name="Gujja S."/>
            <person name="Hansen M."/>
            <person name="Howarth C."/>
            <person name="Imamovic A."/>
            <person name="Ireland A."/>
            <person name="Larimer J."/>
            <person name="McCowan C."/>
            <person name="Murphy C."/>
            <person name="Pearson M."/>
            <person name="Poon T.W."/>
            <person name="Priest M."/>
            <person name="Roberts A."/>
            <person name="Saif S."/>
            <person name="Shea T."/>
            <person name="Sykes S."/>
            <person name="Wortman J."/>
            <person name="Nusbaum C."/>
            <person name="Birren B."/>
        </authorList>
    </citation>
    <scope>NUCLEOTIDE SEQUENCE [LARGE SCALE GENOMIC DNA]</scope>
    <source>
        <strain evidence="2">NJM9701</strain>
    </source>
</reference>
<name>A0A024U5D4_9STRA</name>
<dbReference type="EMBL" id="KI913964">
    <property type="protein sequence ID" value="ETW00828.1"/>
    <property type="molecule type" value="Genomic_DNA"/>
</dbReference>
<evidence type="ECO:0000256" key="1">
    <source>
        <dbReference type="SAM" id="Phobius"/>
    </source>
</evidence>
<dbReference type="VEuPathDB" id="FungiDB:H310_07354"/>
<dbReference type="OrthoDB" id="70758at2759"/>
<evidence type="ECO:0000313" key="2">
    <source>
        <dbReference type="EMBL" id="ETW00828.1"/>
    </source>
</evidence>
<keyword evidence="1" id="KW-0472">Membrane</keyword>
<dbReference type="PANTHER" id="PTHR39200">
    <property type="entry name" value="HYPOTHETICAL EXPORTED PROTEIN"/>
    <property type="match status" value="1"/>
</dbReference>
<sequence>MALFNSPRIPPGTMNKWPAPAIFNATSTRVRSLTLINTGGIIHEDPIHASPSIVFRASNPDLVRALTVNQNEGPNGDTLELQFSSRQDVAGDYLLEIYMPSNSLQYVHAGDGGSTVVGPNTLIVDSSRDIGIKSSGSSTIFVESDNIGSSSFMVETVSTGDIQINVNNVLAADVIDLSSQGSGDILLLAGNTAATSLVTVAEGSGSVFVGANPTTTDPASTSITATNLITKVFGDGNVVYLNDGTCDSSFVETSGAGSAFMSSMRCHDTGAVLLEKGNIYATATDSFSIEDRGTGEVYALVDAATNVTGTYYPFPDTVPSPSYTVMVVPDRTPTSIEIKGAAPADLVQYTRKPQSTGSKALGSGSIAAIVLALVVLIAFAAVVFVRRRIKARQPRQAKVDFTTEVEFVSIETPAAEVAEAKVLSMQTA</sequence>
<dbReference type="RefSeq" id="XP_008870963.1">
    <property type="nucleotide sequence ID" value="XM_008872741.1"/>
</dbReference>
<gene>
    <name evidence="2" type="ORF">H310_07354</name>
</gene>
<keyword evidence="1" id="KW-0812">Transmembrane</keyword>
<accession>A0A024U5D4</accession>
<dbReference type="AlphaFoldDB" id="A0A024U5D4"/>
<dbReference type="GeneID" id="20084404"/>
<keyword evidence="1" id="KW-1133">Transmembrane helix</keyword>
<organism evidence="2">
    <name type="scientific">Aphanomyces invadans</name>
    <dbReference type="NCBI Taxonomy" id="157072"/>
    <lineage>
        <taxon>Eukaryota</taxon>
        <taxon>Sar</taxon>
        <taxon>Stramenopiles</taxon>
        <taxon>Oomycota</taxon>
        <taxon>Saprolegniomycetes</taxon>
        <taxon>Saprolegniales</taxon>
        <taxon>Verrucalvaceae</taxon>
        <taxon>Aphanomyces</taxon>
    </lineage>
</organism>